<dbReference type="RefSeq" id="WP_015043061.1">
    <property type="nucleotide sequence ID" value="NZ_CP046996.1"/>
</dbReference>
<keyword evidence="1" id="KW-0812">Transmembrane</keyword>
<keyword evidence="1" id="KW-0472">Membrane</keyword>
<proteinExistence type="predicted"/>
<dbReference type="Proteomes" id="UP000430508">
    <property type="component" value="Chromosome"/>
</dbReference>
<evidence type="ECO:0000256" key="1">
    <source>
        <dbReference type="SAM" id="Phobius"/>
    </source>
</evidence>
<protein>
    <recommendedName>
        <fullName evidence="4">Lipoprotein</fullName>
    </recommendedName>
</protein>
<feature type="transmembrane region" description="Helical" evidence="1">
    <location>
        <begin position="12"/>
        <end position="31"/>
    </location>
</feature>
<keyword evidence="1" id="KW-1133">Transmembrane helix</keyword>
<gene>
    <name evidence="2" type="ORF">GQ588_09585</name>
</gene>
<evidence type="ECO:0008006" key="4">
    <source>
        <dbReference type="Google" id="ProtNLM"/>
    </source>
</evidence>
<evidence type="ECO:0000313" key="2">
    <source>
        <dbReference type="EMBL" id="QHA00865.1"/>
    </source>
</evidence>
<accession>A0A857DKE7</accession>
<organism evidence="2 3">
    <name type="scientific">Dehalobacter restrictus</name>
    <dbReference type="NCBI Taxonomy" id="55583"/>
    <lineage>
        <taxon>Bacteria</taxon>
        <taxon>Bacillati</taxon>
        <taxon>Bacillota</taxon>
        <taxon>Clostridia</taxon>
        <taxon>Eubacteriales</taxon>
        <taxon>Desulfitobacteriaceae</taxon>
        <taxon>Dehalobacter</taxon>
    </lineage>
</organism>
<dbReference type="AlphaFoldDB" id="A0A857DKE7"/>
<dbReference type="EMBL" id="CP046996">
    <property type="protein sequence ID" value="QHA00865.1"/>
    <property type="molecule type" value="Genomic_DNA"/>
</dbReference>
<evidence type="ECO:0000313" key="3">
    <source>
        <dbReference type="Proteomes" id="UP000430508"/>
    </source>
</evidence>
<sequence length="59" mass="6848">MLYSKKSDHSLLFMGSAMVGGFLLGCTYKRYGKKIEKHIQKFWQKDSNDDMFAAHESEI</sequence>
<reference evidence="2 3" key="1">
    <citation type="submission" date="2019-12" db="EMBL/GenBank/DDBJ databases">
        <title>Sequence classification of anaerobic respiratory reductive dehalogenases: First we see many, then we see few.</title>
        <authorList>
            <person name="Molenda O."/>
            <person name="Puentes Jacome L.A."/>
            <person name="Cao X."/>
            <person name="Nesbo C.L."/>
            <person name="Tang S."/>
            <person name="Morson N."/>
            <person name="Patron J."/>
            <person name="Lomheim L."/>
            <person name="Wishart D.S."/>
            <person name="Edwards E.A."/>
        </authorList>
    </citation>
    <scope>NUCLEOTIDE SEQUENCE [LARGE SCALE GENOMIC DNA]</scope>
    <source>
        <strain evidence="2 3">12DCA</strain>
    </source>
</reference>
<dbReference type="PROSITE" id="PS51257">
    <property type="entry name" value="PROKAR_LIPOPROTEIN"/>
    <property type="match status" value="1"/>
</dbReference>
<name>A0A857DKE7_9FIRM</name>